<organism evidence="8 9">
    <name type="scientific">Kocuria aegyptia</name>
    <dbReference type="NCBI Taxonomy" id="330943"/>
    <lineage>
        <taxon>Bacteria</taxon>
        <taxon>Bacillati</taxon>
        <taxon>Actinomycetota</taxon>
        <taxon>Actinomycetes</taxon>
        <taxon>Micrococcales</taxon>
        <taxon>Micrococcaceae</taxon>
        <taxon>Kocuria</taxon>
    </lineage>
</organism>
<dbReference type="CDD" id="cd06580">
    <property type="entry name" value="TM_PBP1_transp_TpRbsC_like"/>
    <property type="match status" value="1"/>
</dbReference>
<dbReference type="RefSeq" id="WP_344119646.1">
    <property type="nucleotide sequence ID" value="NZ_BAAAOA010000007.1"/>
</dbReference>
<name>A0ABN2K7B8_9MICC</name>
<evidence type="ECO:0000313" key="8">
    <source>
        <dbReference type="EMBL" id="GAA1749696.1"/>
    </source>
</evidence>
<evidence type="ECO:0000256" key="5">
    <source>
        <dbReference type="ARBA" id="ARBA00023136"/>
    </source>
</evidence>
<feature type="transmembrane region" description="Helical" evidence="7">
    <location>
        <begin position="223"/>
        <end position="246"/>
    </location>
</feature>
<dbReference type="Pfam" id="PF02653">
    <property type="entry name" value="BPD_transp_2"/>
    <property type="match status" value="1"/>
</dbReference>
<evidence type="ECO:0000256" key="7">
    <source>
        <dbReference type="SAM" id="Phobius"/>
    </source>
</evidence>
<accession>A0ABN2K7B8</accession>
<keyword evidence="3 7" id="KW-0812">Transmembrane</keyword>
<feature type="transmembrane region" description="Helical" evidence="7">
    <location>
        <begin position="140"/>
        <end position="159"/>
    </location>
</feature>
<feature type="transmembrane region" description="Helical" evidence="7">
    <location>
        <begin position="253"/>
        <end position="275"/>
    </location>
</feature>
<comment type="subcellular location">
    <subcellularLocation>
        <location evidence="1">Cell membrane</location>
        <topology evidence="1">Multi-pass membrane protein</topology>
    </subcellularLocation>
</comment>
<feature type="transmembrane region" description="Helical" evidence="7">
    <location>
        <begin position="361"/>
        <end position="384"/>
    </location>
</feature>
<feature type="transmembrane region" description="Helical" evidence="7">
    <location>
        <begin position="197"/>
        <end position="217"/>
    </location>
</feature>
<evidence type="ECO:0000256" key="3">
    <source>
        <dbReference type="ARBA" id="ARBA00022692"/>
    </source>
</evidence>
<keyword evidence="4 7" id="KW-1133">Transmembrane helix</keyword>
<evidence type="ECO:0000256" key="2">
    <source>
        <dbReference type="ARBA" id="ARBA00022475"/>
    </source>
</evidence>
<keyword evidence="5 7" id="KW-0472">Membrane</keyword>
<feature type="transmembrane region" description="Helical" evidence="7">
    <location>
        <begin position="437"/>
        <end position="456"/>
    </location>
</feature>
<protein>
    <submittedName>
        <fullName evidence="8">ABC transporter permease</fullName>
    </submittedName>
</protein>
<evidence type="ECO:0000256" key="6">
    <source>
        <dbReference type="SAM" id="MobiDB-lite"/>
    </source>
</evidence>
<feature type="transmembrane region" description="Helical" evidence="7">
    <location>
        <begin position="105"/>
        <end position="128"/>
    </location>
</feature>
<keyword evidence="9" id="KW-1185">Reference proteome</keyword>
<evidence type="ECO:0000256" key="4">
    <source>
        <dbReference type="ARBA" id="ARBA00022989"/>
    </source>
</evidence>
<feature type="region of interest" description="Disordered" evidence="6">
    <location>
        <begin position="1"/>
        <end position="40"/>
    </location>
</feature>
<feature type="transmembrane region" description="Helical" evidence="7">
    <location>
        <begin position="171"/>
        <end position="190"/>
    </location>
</feature>
<keyword evidence="2" id="KW-1003">Cell membrane</keyword>
<comment type="caution">
    <text evidence="8">The sequence shown here is derived from an EMBL/GenBank/DDBJ whole genome shotgun (WGS) entry which is preliminary data.</text>
</comment>
<reference evidence="8 9" key="1">
    <citation type="journal article" date="2019" name="Int. J. Syst. Evol. Microbiol.">
        <title>The Global Catalogue of Microorganisms (GCM) 10K type strain sequencing project: providing services to taxonomists for standard genome sequencing and annotation.</title>
        <authorList>
            <consortium name="The Broad Institute Genomics Platform"/>
            <consortium name="The Broad Institute Genome Sequencing Center for Infectious Disease"/>
            <person name="Wu L."/>
            <person name="Ma J."/>
        </authorList>
    </citation>
    <scope>NUCLEOTIDE SEQUENCE [LARGE SCALE GENOMIC DNA]</scope>
    <source>
        <strain evidence="8 9">JCM 14735</strain>
    </source>
</reference>
<proteinExistence type="predicted"/>
<dbReference type="PANTHER" id="PTHR43370">
    <property type="entry name" value="SUGAR ABC TRANSPORTER INTEGRAL MEMBRANE PROTEIN-RELATED"/>
    <property type="match status" value="1"/>
</dbReference>
<evidence type="ECO:0000313" key="9">
    <source>
        <dbReference type="Proteomes" id="UP001501204"/>
    </source>
</evidence>
<feature type="transmembrane region" description="Helical" evidence="7">
    <location>
        <begin position="311"/>
        <end position="328"/>
    </location>
</feature>
<dbReference type="InterPro" id="IPR001851">
    <property type="entry name" value="ABC_transp_permease"/>
</dbReference>
<gene>
    <name evidence="8" type="ORF">GCM10009767_05720</name>
</gene>
<sequence>MSSQHPQPRPEPAPWASAGRSAGTAGDPAGDSAGGRVAATLPPPAEAELSTTAANEVVGVTSWRTPVVLALLSLVGLLLFGLNAPDNTVGFRVSEAGDLFRVPDLVVHGVLWGWLTVAVLAGLTGLAFLRARAGAHLPRWAVLVFGFFFVSGFLVWVVGSARSPDVSLSGLLAGSVALAIPLIFGSLGGLLCERSGVINIAIEGQLLFGAFSAAVAGSLSGSAWVGLLAAVLGAGLVSLVLAVFSITYRVNQVIVGVVLNVLVSGLTGFLFATVLESDPGVFNSPPRLPRFAVPVLSEIPLIGPIVFDQSVIGYLMYAAVALVWFALYRTRWGLRTRSVGEHPKAADTLGVKVNALRFRNVLLGGMVAGLGGAFYTLVSVSAFTRDMTSGAGYIALAALIFGRWNPVGALLASLLFGFASNLQSILSFLGTPVPSQFLAMLPYVVTILAVAGLVGVSRGPAAIGKPYTKE</sequence>
<dbReference type="EMBL" id="BAAAOA010000007">
    <property type="protein sequence ID" value="GAA1749696.1"/>
    <property type="molecule type" value="Genomic_DNA"/>
</dbReference>
<evidence type="ECO:0000256" key="1">
    <source>
        <dbReference type="ARBA" id="ARBA00004651"/>
    </source>
</evidence>
<dbReference type="Proteomes" id="UP001501204">
    <property type="component" value="Unassembled WGS sequence"/>
</dbReference>
<feature type="transmembrane region" description="Helical" evidence="7">
    <location>
        <begin position="67"/>
        <end position="85"/>
    </location>
</feature>
<dbReference type="PANTHER" id="PTHR43370:SF1">
    <property type="entry name" value="GUANOSINE ABC TRANSPORTER PERMEASE PROTEIN NUPQ"/>
    <property type="match status" value="1"/>
</dbReference>